<dbReference type="GO" id="GO:0005524">
    <property type="term" value="F:ATP binding"/>
    <property type="evidence" value="ECO:0007669"/>
    <property type="project" value="UniProtKB-KW"/>
</dbReference>
<dbReference type="PANTHER" id="PTHR35801:SF1">
    <property type="entry name" value="PHOSPHOSERINE PHOSPHATASE RSBX"/>
    <property type="match status" value="1"/>
</dbReference>
<evidence type="ECO:0000313" key="2">
    <source>
        <dbReference type="EMBL" id="MFL0195798.1"/>
    </source>
</evidence>
<evidence type="ECO:0000259" key="1">
    <source>
        <dbReference type="SMART" id="SM00331"/>
    </source>
</evidence>
<reference evidence="2 3" key="1">
    <citation type="submission" date="2024-11" db="EMBL/GenBank/DDBJ databases">
        <authorList>
            <person name="Heng Y.C."/>
            <person name="Lim A.C.H."/>
            <person name="Lee J.K.Y."/>
            <person name="Kittelmann S."/>
        </authorList>
    </citation>
    <scope>NUCLEOTIDE SEQUENCE [LARGE SCALE GENOMIC DNA]</scope>
    <source>
        <strain evidence="2 3">WILCCON 0269</strain>
    </source>
</reference>
<accession>A0ABW8SJM1</accession>
<gene>
    <name evidence="2" type="ORF">ACJDU8_09515</name>
</gene>
<keyword evidence="2" id="KW-0067">ATP-binding</keyword>
<sequence>MVSIDIFKINDNWDIGHTRRYIVEESKKLGFNSIELGEISIVINELCTNFIKHNAVEGTLIFNILDEGGIVGIEITARDKGPGIEDVDKVIQDGVSSRGTMGGGFGALKRLMDSFEIYSNHIPGKFTHSKLDVGTLIILKKWASDKLKHTTDDIKVSLLSRPCAGVKANGDYYYIKKFKDKCIFAVIDGIGHGEEASSASKLASKIIDNNTHKSIKHILMAVNKELINTRGVVAGVVVVHTIKKEFEYAAVGNIEFRYILNGTTKRFISSNGFLGGYPNCNIKVHKKIYEKNSVITMCTDGISNKWHYSSYLNIDLNNPALLCNLILKDFGKNIDDATILVSVLQ</sequence>
<keyword evidence="3" id="KW-1185">Reference proteome</keyword>
<dbReference type="Gene3D" id="3.60.40.10">
    <property type="entry name" value="PPM-type phosphatase domain"/>
    <property type="match status" value="1"/>
</dbReference>
<dbReference type="InterPro" id="IPR039248">
    <property type="entry name" value="Ptase_RsbX"/>
</dbReference>
<dbReference type="InterPro" id="IPR036890">
    <property type="entry name" value="HATPase_C_sf"/>
</dbReference>
<dbReference type="SMART" id="SM00331">
    <property type="entry name" value="PP2C_SIG"/>
    <property type="match status" value="1"/>
</dbReference>
<dbReference type="PANTHER" id="PTHR35801">
    <property type="entry name" value="PHOSPHOSERINE PHOSPHATASE RSBX"/>
    <property type="match status" value="1"/>
</dbReference>
<dbReference type="Pfam" id="PF13581">
    <property type="entry name" value="HATPase_c_2"/>
    <property type="match status" value="1"/>
</dbReference>
<dbReference type="Pfam" id="PF07228">
    <property type="entry name" value="SpoIIE"/>
    <property type="match status" value="1"/>
</dbReference>
<keyword evidence="2" id="KW-0378">Hydrolase</keyword>
<dbReference type="EC" id="3.1.3.16" evidence="2"/>
<protein>
    <submittedName>
        <fullName evidence="2">ATP-binding SpoIIE family protein phosphatase</fullName>
        <ecNumber evidence="2">3.1.3.16</ecNumber>
    </submittedName>
</protein>
<feature type="domain" description="PPM-type phosphatase" evidence="1">
    <location>
        <begin position="151"/>
        <end position="344"/>
    </location>
</feature>
<evidence type="ECO:0000313" key="3">
    <source>
        <dbReference type="Proteomes" id="UP001623660"/>
    </source>
</evidence>
<dbReference type="Gene3D" id="3.30.565.10">
    <property type="entry name" value="Histidine kinase-like ATPase, C-terminal domain"/>
    <property type="match status" value="1"/>
</dbReference>
<dbReference type="Proteomes" id="UP001623660">
    <property type="component" value="Unassembled WGS sequence"/>
</dbReference>
<dbReference type="InterPro" id="IPR003594">
    <property type="entry name" value="HATPase_dom"/>
</dbReference>
<organism evidence="2 3">
    <name type="scientific">Candidatus Clostridium eludens</name>
    <dbReference type="NCBI Taxonomy" id="3381663"/>
    <lineage>
        <taxon>Bacteria</taxon>
        <taxon>Bacillati</taxon>
        <taxon>Bacillota</taxon>
        <taxon>Clostridia</taxon>
        <taxon>Eubacteriales</taxon>
        <taxon>Clostridiaceae</taxon>
        <taxon>Clostridium</taxon>
    </lineage>
</organism>
<comment type="caution">
    <text evidence="2">The sequence shown here is derived from an EMBL/GenBank/DDBJ whole genome shotgun (WGS) entry which is preliminary data.</text>
</comment>
<dbReference type="InterPro" id="IPR036457">
    <property type="entry name" value="PPM-type-like_dom_sf"/>
</dbReference>
<keyword evidence="2" id="KW-0547">Nucleotide-binding</keyword>
<dbReference type="SUPFAM" id="SSF55874">
    <property type="entry name" value="ATPase domain of HSP90 chaperone/DNA topoisomerase II/histidine kinase"/>
    <property type="match status" value="1"/>
</dbReference>
<dbReference type="EMBL" id="JBJHZX010000012">
    <property type="protein sequence ID" value="MFL0195798.1"/>
    <property type="molecule type" value="Genomic_DNA"/>
</dbReference>
<dbReference type="GO" id="GO:0004722">
    <property type="term" value="F:protein serine/threonine phosphatase activity"/>
    <property type="evidence" value="ECO:0007669"/>
    <property type="project" value="UniProtKB-EC"/>
</dbReference>
<dbReference type="CDD" id="cd16934">
    <property type="entry name" value="HATPase_RsbT-like"/>
    <property type="match status" value="1"/>
</dbReference>
<dbReference type="SUPFAM" id="SSF81606">
    <property type="entry name" value="PP2C-like"/>
    <property type="match status" value="1"/>
</dbReference>
<dbReference type="InterPro" id="IPR001932">
    <property type="entry name" value="PPM-type_phosphatase-like_dom"/>
</dbReference>
<dbReference type="RefSeq" id="WP_406791918.1">
    <property type="nucleotide sequence ID" value="NZ_JBJHZX010000012.1"/>
</dbReference>
<name>A0ABW8SJM1_9CLOT</name>
<proteinExistence type="predicted"/>